<dbReference type="Proteomes" id="UP000694406">
    <property type="component" value="Unplaced"/>
</dbReference>
<dbReference type="PRINTS" id="PR00895">
    <property type="entry name" value="PENTAXIN"/>
</dbReference>
<reference evidence="11" key="1">
    <citation type="submission" date="2025-08" db="UniProtKB">
        <authorList>
            <consortium name="Ensembl"/>
        </authorList>
    </citation>
    <scope>IDENTIFICATION</scope>
</reference>
<protein>
    <recommendedName>
        <fullName evidence="9">Pentraxin family member</fullName>
    </recommendedName>
</protein>
<dbReference type="SUPFAM" id="SSF49899">
    <property type="entry name" value="Concanavalin A-like lectins/glucanases"/>
    <property type="match status" value="1"/>
</dbReference>
<evidence type="ECO:0000256" key="5">
    <source>
        <dbReference type="ARBA" id="ARBA00022837"/>
    </source>
</evidence>
<evidence type="ECO:0000256" key="2">
    <source>
        <dbReference type="ARBA" id="ARBA00022525"/>
    </source>
</evidence>
<keyword evidence="12" id="KW-1185">Reference proteome</keyword>
<dbReference type="Gene3D" id="2.60.120.200">
    <property type="match status" value="1"/>
</dbReference>
<evidence type="ECO:0000256" key="3">
    <source>
        <dbReference type="ARBA" id="ARBA00022723"/>
    </source>
</evidence>
<organism evidence="11 12">
    <name type="scientific">Laticauda laticaudata</name>
    <name type="common">Blue-ringed sea krait</name>
    <name type="synonym">Blue-lipped sea krait</name>
    <dbReference type="NCBI Taxonomy" id="8630"/>
    <lineage>
        <taxon>Eukaryota</taxon>
        <taxon>Metazoa</taxon>
        <taxon>Chordata</taxon>
        <taxon>Craniata</taxon>
        <taxon>Vertebrata</taxon>
        <taxon>Euteleostomi</taxon>
        <taxon>Lepidosauria</taxon>
        <taxon>Squamata</taxon>
        <taxon>Bifurcata</taxon>
        <taxon>Unidentata</taxon>
        <taxon>Episquamata</taxon>
        <taxon>Toxicofera</taxon>
        <taxon>Serpentes</taxon>
        <taxon>Colubroidea</taxon>
        <taxon>Elapidae</taxon>
        <taxon>Laticaudinae</taxon>
        <taxon>Laticauda</taxon>
    </lineage>
</organism>
<keyword evidence="2" id="KW-0964">Secreted</keyword>
<dbReference type="GO" id="GO:0005615">
    <property type="term" value="C:extracellular space"/>
    <property type="evidence" value="ECO:0007669"/>
    <property type="project" value="TreeGrafter"/>
</dbReference>
<dbReference type="GO" id="GO:0001849">
    <property type="term" value="F:complement component C1q complex binding"/>
    <property type="evidence" value="ECO:0007669"/>
    <property type="project" value="TreeGrafter"/>
</dbReference>
<dbReference type="GO" id="GO:0046872">
    <property type="term" value="F:metal ion binding"/>
    <property type="evidence" value="ECO:0007669"/>
    <property type="project" value="UniProtKB-KW"/>
</dbReference>
<comment type="caution">
    <text evidence="8">Lacks conserved residue(s) required for the propagation of feature annotation.</text>
</comment>
<keyword evidence="6" id="KW-1015">Disulfide bond</keyword>
<dbReference type="PANTHER" id="PTHR45869">
    <property type="entry name" value="C-REACTIVE PROTEIN-RELATED"/>
    <property type="match status" value="1"/>
</dbReference>
<comment type="similarity">
    <text evidence="7 9">Belongs to the pentraxin family.</text>
</comment>
<evidence type="ECO:0000256" key="9">
    <source>
        <dbReference type="RuleBase" id="RU362112"/>
    </source>
</evidence>
<dbReference type="SMART" id="SM00159">
    <property type="entry name" value="PTX"/>
    <property type="match status" value="1"/>
</dbReference>
<feature type="chain" id="PRO_5034309253" description="Pentraxin family member" evidence="9">
    <location>
        <begin position="21"/>
        <end position="223"/>
    </location>
</feature>
<dbReference type="Pfam" id="PF00354">
    <property type="entry name" value="Pentaxin"/>
    <property type="match status" value="1"/>
</dbReference>
<evidence type="ECO:0000256" key="1">
    <source>
        <dbReference type="ARBA" id="ARBA00004613"/>
    </source>
</evidence>
<dbReference type="GeneTree" id="ENSGT01100000263515"/>
<evidence type="ECO:0000259" key="10">
    <source>
        <dbReference type="PROSITE" id="PS51828"/>
    </source>
</evidence>
<evidence type="ECO:0000256" key="7">
    <source>
        <dbReference type="ARBA" id="ARBA00038102"/>
    </source>
</evidence>
<dbReference type="Ensembl" id="ENSLLTT00000013957.1">
    <property type="protein sequence ID" value="ENSLLTP00000013439.1"/>
    <property type="gene ID" value="ENSLLTG00000010280.1"/>
</dbReference>
<keyword evidence="4 9" id="KW-0732">Signal</keyword>
<feature type="signal peptide" evidence="9">
    <location>
        <begin position="1"/>
        <end position="20"/>
    </location>
</feature>
<dbReference type="PANTHER" id="PTHR45869:SF7">
    <property type="entry name" value="C-REACTIVE PROTEIN"/>
    <property type="match status" value="1"/>
</dbReference>
<keyword evidence="3 9" id="KW-0479">Metal-binding</keyword>
<dbReference type="PROSITE" id="PS51828">
    <property type="entry name" value="PTX_2"/>
    <property type="match status" value="1"/>
</dbReference>
<sequence length="223" mass="25596">MMVILPSLFLILACLSGSFGHEEDLQNKVFIFPATNRKAAVKLNISTPHPVTNFTICMRFSCLQAKYYTLFSYSTKPNSRDFQVIKPNPNQFNLQIGGLTQTIMPRRVSISEWQHICVAWNSTTGLVYFWHNGELLPRFTMNPGYKIGPNGTIFLGQSPNSWRSDSFVGEMADVNMWLRILKLNEIHLVKKNEEVPDSLVSWKALNYTVWGDVRVEEALHNFY</sequence>
<evidence type="ECO:0000256" key="4">
    <source>
        <dbReference type="ARBA" id="ARBA00022729"/>
    </source>
</evidence>
<keyword evidence="5 9" id="KW-0106">Calcium</keyword>
<evidence type="ECO:0000256" key="6">
    <source>
        <dbReference type="ARBA" id="ARBA00023157"/>
    </source>
</evidence>
<dbReference type="InterPro" id="IPR013320">
    <property type="entry name" value="ConA-like_dom_sf"/>
</dbReference>
<comment type="subcellular location">
    <subcellularLocation>
        <location evidence="1 9">Secreted</location>
    </subcellularLocation>
</comment>
<evidence type="ECO:0000313" key="11">
    <source>
        <dbReference type="Ensembl" id="ENSLLTP00000013439.1"/>
    </source>
</evidence>
<evidence type="ECO:0000256" key="8">
    <source>
        <dbReference type="PROSITE-ProRule" id="PRU01172"/>
    </source>
</evidence>
<comment type="cofactor">
    <cofactor evidence="9">
        <name>Ca(2+)</name>
        <dbReference type="ChEBI" id="CHEBI:29108"/>
    </cofactor>
    <text evidence="9">Binds 2 calcium ions per subunit.</text>
</comment>
<comment type="subunit">
    <text evidence="9">Homopentamer. Pentaxin (or pentraxin) have a discoid arrangement of 5 non-covalently bound subunits.</text>
</comment>
<dbReference type="GO" id="GO:0045087">
    <property type="term" value="P:innate immune response"/>
    <property type="evidence" value="ECO:0007669"/>
    <property type="project" value="TreeGrafter"/>
</dbReference>
<reference evidence="11" key="2">
    <citation type="submission" date="2025-09" db="UniProtKB">
        <authorList>
            <consortium name="Ensembl"/>
        </authorList>
    </citation>
    <scope>IDENTIFICATION</scope>
</reference>
<feature type="domain" description="Pentraxin (PTX)" evidence="10">
    <location>
        <begin position="26"/>
        <end position="221"/>
    </location>
</feature>
<dbReference type="AlphaFoldDB" id="A0A8C5S6R8"/>
<evidence type="ECO:0000313" key="12">
    <source>
        <dbReference type="Proteomes" id="UP000694406"/>
    </source>
</evidence>
<proteinExistence type="inferred from homology"/>
<name>A0A8C5S6R8_LATLA</name>
<accession>A0A8C5S6R8</accession>
<dbReference type="InterPro" id="IPR051005">
    <property type="entry name" value="Pentraxin_domain"/>
</dbReference>
<dbReference type="InterPro" id="IPR001759">
    <property type="entry name" value="PTX_dom"/>
</dbReference>